<dbReference type="RefSeq" id="WP_002585576.1">
    <property type="nucleotide sequence ID" value="NZ_BJLB01000001.1"/>
</dbReference>
<evidence type="ECO:0000313" key="4">
    <source>
        <dbReference type="Proteomes" id="UP000095512"/>
    </source>
</evidence>
<dbReference type="Proteomes" id="UP000095512">
    <property type="component" value="Unassembled WGS sequence"/>
</dbReference>
<proteinExistence type="predicted"/>
<accession>A0A174E4J6</accession>
<evidence type="ECO:0000313" key="3">
    <source>
        <dbReference type="EMBL" id="NSJ42255.1"/>
    </source>
</evidence>
<dbReference type="Proteomes" id="UP000315200">
    <property type="component" value="Unassembled WGS sequence"/>
</dbReference>
<sequence>MKHEWKKQEKEIYGVKTKPCVVDVPAQKYIIVSGNGNPNDEIFSDKVAALFSMAYKIKMAYKALAEKSNEITDYTVYPLEEIWNMVISVWGKNTVKYI</sequence>
<dbReference type="InterPro" id="IPR011256">
    <property type="entry name" value="Reg_factor_effector_dom_sf"/>
</dbReference>
<dbReference type="EMBL" id="CZAB01000004">
    <property type="protein sequence ID" value="CUO31428.1"/>
    <property type="molecule type" value="Genomic_DNA"/>
</dbReference>
<name>A0A174E4J6_9FIRM</name>
<reference evidence="3 6" key="3">
    <citation type="journal article" date="2020" name="Cell Host Microbe">
        <title>Functional and Genomic Variation between Human-Derived Isolates of Lachnospiraceae Reveals Inter- and Intra-Species Diversity.</title>
        <authorList>
            <person name="Sorbara M.T."/>
            <person name="Littmann E.R."/>
            <person name="Fontana E."/>
            <person name="Moody T.U."/>
            <person name="Kohout C.E."/>
            <person name="Gjonbalaj M."/>
            <person name="Eaton V."/>
            <person name="Seok R."/>
            <person name="Leiner I.M."/>
            <person name="Pamer E.G."/>
        </authorList>
    </citation>
    <scope>NUCLEOTIDE SEQUENCE [LARGE SCALE GENOMIC DNA]</scope>
    <source>
        <strain evidence="3 6">MSK.2.26</strain>
    </source>
</reference>
<reference evidence="2 5" key="2">
    <citation type="submission" date="2019-06" db="EMBL/GenBank/DDBJ databases">
        <title>Draft genome sequence of [Clostridium] clostridioforme NBRC 113352.</title>
        <authorList>
            <person name="Miura T."/>
            <person name="Furukawa M."/>
            <person name="Shimamura M."/>
            <person name="Ohyama Y."/>
            <person name="Yamazoe A."/>
            <person name="Kawasaki H."/>
        </authorList>
    </citation>
    <scope>NUCLEOTIDE SEQUENCE [LARGE SCALE GENOMIC DNA]</scope>
    <source>
        <strain evidence="2 5">NBRC 113352</strain>
    </source>
</reference>
<protein>
    <submittedName>
        <fullName evidence="1">Uncharacterized conserved protein</fullName>
    </submittedName>
</protein>
<gene>
    <name evidence="2" type="ORF">Ccl03g_03430</name>
    <name evidence="1" type="ORF">ERS852480_00864</name>
    <name evidence="3" type="ORF">G5B26_01400</name>
</gene>
<reference evidence="1 4" key="1">
    <citation type="submission" date="2015-09" db="EMBL/GenBank/DDBJ databases">
        <authorList>
            <consortium name="Pathogen Informatics"/>
        </authorList>
    </citation>
    <scope>NUCLEOTIDE SEQUENCE [LARGE SCALE GENOMIC DNA]</scope>
    <source>
        <strain evidence="1 4">2789STDY5834865</strain>
    </source>
</reference>
<dbReference type="Proteomes" id="UP000719916">
    <property type="component" value="Unassembled WGS sequence"/>
</dbReference>
<reference evidence="3" key="4">
    <citation type="submission" date="2020-02" db="EMBL/GenBank/DDBJ databases">
        <authorList>
            <person name="Littmann E."/>
            <person name="Sorbara M."/>
        </authorList>
    </citation>
    <scope>NUCLEOTIDE SEQUENCE</scope>
    <source>
        <strain evidence="3">MSK.2.26</strain>
    </source>
</reference>
<evidence type="ECO:0000313" key="5">
    <source>
        <dbReference type="Proteomes" id="UP000315200"/>
    </source>
</evidence>
<dbReference type="Gene3D" id="3.20.80.10">
    <property type="entry name" value="Regulatory factor, effector binding domain"/>
    <property type="match status" value="1"/>
</dbReference>
<evidence type="ECO:0000313" key="2">
    <source>
        <dbReference type="EMBL" id="GEA34630.1"/>
    </source>
</evidence>
<organism evidence="1 4">
    <name type="scientific">Enterocloster clostridioformis</name>
    <dbReference type="NCBI Taxonomy" id="1531"/>
    <lineage>
        <taxon>Bacteria</taxon>
        <taxon>Bacillati</taxon>
        <taxon>Bacillota</taxon>
        <taxon>Clostridia</taxon>
        <taxon>Lachnospirales</taxon>
        <taxon>Lachnospiraceae</taxon>
        <taxon>Enterocloster</taxon>
    </lineage>
</organism>
<evidence type="ECO:0000313" key="6">
    <source>
        <dbReference type="Proteomes" id="UP000719916"/>
    </source>
</evidence>
<dbReference type="AlphaFoldDB" id="A0A174E4J6"/>
<dbReference type="EMBL" id="BJLB01000001">
    <property type="protein sequence ID" value="GEA34630.1"/>
    <property type="molecule type" value="Genomic_DNA"/>
</dbReference>
<dbReference type="EMBL" id="JAAISW010000001">
    <property type="protein sequence ID" value="NSJ42255.1"/>
    <property type="molecule type" value="Genomic_DNA"/>
</dbReference>
<evidence type="ECO:0000313" key="1">
    <source>
        <dbReference type="EMBL" id="CUO31428.1"/>
    </source>
</evidence>